<keyword evidence="8" id="KW-0443">Lipid metabolism</keyword>
<dbReference type="Gene3D" id="1.20.90.10">
    <property type="entry name" value="Phospholipase A2 domain"/>
    <property type="match status" value="1"/>
</dbReference>
<feature type="binding site" evidence="5">
    <location>
        <position position="207"/>
    </location>
    <ligand>
        <name>Ca(2+)</name>
        <dbReference type="ChEBI" id="CHEBI:29108"/>
    </ligand>
</feature>
<evidence type="ECO:0000256" key="5">
    <source>
        <dbReference type="PIRSR" id="PIRSR601211-2"/>
    </source>
</evidence>
<evidence type="ECO:0000256" key="6">
    <source>
        <dbReference type="PIRSR" id="PIRSR601211-3"/>
    </source>
</evidence>
<evidence type="ECO:0000259" key="9">
    <source>
        <dbReference type="SMART" id="SM00085"/>
    </source>
</evidence>
<organism evidence="10 11">
    <name type="scientific">Parnassius mnemosyne</name>
    <name type="common">clouded apollo</name>
    <dbReference type="NCBI Taxonomy" id="213953"/>
    <lineage>
        <taxon>Eukaryota</taxon>
        <taxon>Metazoa</taxon>
        <taxon>Ecdysozoa</taxon>
        <taxon>Arthropoda</taxon>
        <taxon>Hexapoda</taxon>
        <taxon>Insecta</taxon>
        <taxon>Pterygota</taxon>
        <taxon>Neoptera</taxon>
        <taxon>Endopterygota</taxon>
        <taxon>Lepidoptera</taxon>
        <taxon>Glossata</taxon>
        <taxon>Ditrysia</taxon>
        <taxon>Papilionoidea</taxon>
        <taxon>Papilionidae</taxon>
        <taxon>Parnassiinae</taxon>
        <taxon>Parnassini</taxon>
        <taxon>Parnassius</taxon>
        <taxon>Driopa</taxon>
    </lineage>
</organism>
<evidence type="ECO:0000313" key="10">
    <source>
        <dbReference type="EMBL" id="CAK1579096.1"/>
    </source>
</evidence>
<dbReference type="InterPro" id="IPR033112">
    <property type="entry name" value="PLA2_Asp_AS"/>
</dbReference>
<keyword evidence="3 6" id="KW-1015">Disulfide bond</keyword>
<keyword evidence="2 8" id="KW-0964">Secreted</keyword>
<dbReference type="GO" id="GO:0005509">
    <property type="term" value="F:calcium ion binding"/>
    <property type="evidence" value="ECO:0007669"/>
    <property type="project" value="InterPro"/>
</dbReference>
<comment type="cofactor">
    <cofactor evidence="5">
        <name>Ca(2+)</name>
        <dbReference type="ChEBI" id="CHEBI:29108"/>
    </cofactor>
    <text evidence="5">Binds 1 Ca(2+) ion per subunit.</text>
</comment>
<comment type="subcellular location">
    <subcellularLocation>
        <location evidence="1 8">Secreted</location>
    </subcellularLocation>
</comment>
<keyword evidence="8" id="KW-0378">Hydrolase</keyword>
<comment type="similarity">
    <text evidence="7">Belongs to the phospholipase A2 family.</text>
</comment>
<dbReference type="InterPro" id="IPR036444">
    <property type="entry name" value="PLipase_A2_dom_sf"/>
</dbReference>
<dbReference type="EMBL" id="CAVLGL010000002">
    <property type="protein sequence ID" value="CAK1579096.1"/>
    <property type="molecule type" value="Genomic_DNA"/>
</dbReference>
<gene>
    <name evidence="10" type="ORF">PARMNEM_LOCUS1086</name>
</gene>
<feature type="active site" evidence="4">
    <location>
        <position position="259"/>
    </location>
</feature>
<evidence type="ECO:0000256" key="8">
    <source>
        <dbReference type="RuleBase" id="RU361236"/>
    </source>
</evidence>
<dbReference type="GO" id="GO:0006644">
    <property type="term" value="P:phospholipid metabolic process"/>
    <property type="evidence" value="ECO:0007669"/>
    <property type="project" value="InterPro"/>
</dbReference>
<keyword evidence="5 8" id="KW-0106">Calcium</keyword>
<feature type="binding site" evidence="5">
    <location>
        <position position="188"/>
    </location>
    <ligand>
        <name>Ca(2+)</name>
        <dbReference type="ChEBI" id="CHEBI:29108"/>
    </ligand>
</feature>
<reference evidence="10 11" key="1">
    <citation type="submission" date="2023-11" db="EMBL/GenBank/DDBJ databases">
        <authorList>
            <person name="Hedman E."/>
            <person name="Englund M."/>
            <person name="Stromberg M."/>
            <person name="Nyberg Akerstrom W."/>
            <person name="Nylinder S."/>
            <person name="Jareborg N."/>
            <person name="Kallberg Y."/>
            <person name="Kronander E."/>
        </authorList>
    </citation>
    <scope>NUCLEOTIDE SEQUENCE [LARGE SCALE GENOMIC DNA]</scope>
</reference>
<comment type="catalytic activity">
    <reaction evidence="8">
        <text>a 1,2-diacyl-sn-glycero-3-phosphocholine + H2O = a 1-acyl-sn-glycero-3-phosphocholine + a fatty acid + H(+)</text>
        <dbReference type="Rhea" id="RHEA:15801"/>
        <dbReference type="ChEBI" id="CHEBI:15377"/>
        <dbReference type="ChEBI" id="CHEBI:15378"/>
        <dbReference type="ChEBI" id="CHEBI:28868"/>
        <dbReference type="ChEBI" id="CHEBI:57643"/>
        <dbReference type="ChEBI" id="CHEBI:58168"/>
        <dbReference type="EC" id="3.1.1.4"/>
    </reaction>
</comment>
<feature type="disulfide bond" evidence="6">
    <location>
        <begin position="187"/>
        <end position="203"/>
    </location>
</feature>
<dbReference type="AlphaFoldDB" id="A0AAV1K7K7"/>
<dbReference type="PRINTS" id="PR00389">
    <property type="entry name" value="PHPHLIPASEA2"/>
</dbReference>
<dbReference type="EC" id="3.1.1.4" evidence="8"/>
<dbReference type="SMART" id="SM00085">
    <property type="entry name" value="PA2c"/>
    <property type="match status" value="1"/>
</dbReference>
<dbReference type="CDD" id="cd00125">
    <property type="entry name" value="PLA2c"/>
    <property type="match status" value="1"/>
</dbReference>
<evidence type="ECO:0000256" key="4">
    <source>
        <dbReference type="PIRSR" id="PIRSR601211-1"/>
    </source>
</evidence>
<dbReference type="InterPro" id="IPR016090">
    <property type="entry name" value="PLA2-like_dom"/>
</dbReference>
<evidence type="ECO:0000256" key="3">
    <source>
        <dbReference type="ARBA" id="ARBA00023157"/>
    </source>
</evidence>
<dbReference type="GO" id="GO:0016042">
    <property type="term" value="P:lipid catabolic process"/>
    <property type="evidence" value="ECO:0007669"/>
    <property type="project" value="InterPro"/>
</dbReference>
<feature type="disulfide bond" evidence="6">
    <location>
        <begin position="209"/>
        <end position="258"/>
    </location>
</feature>
<feature type="active site" evidence="4">
    <location>
        <position position="206"/>
    </location>
</feature>
<evidence type="ECO:0000256" key="2">
    <source>
        <dbReference type="ARBA" id="ARBA00022525"/>
    </source>
</evidence>
<protein>
    <recommendedName>
        <fullName evidence="8">Phospholipase A2</fullName>
        <ecNumber evidence="8">3.1.1.4</ecNumber>
    </recommendedName>
</protein>
<dbReference type="PROSITE" id="PS00118">
    <property type="entry name" value="PA2_HIS"/>
    <property type="match status" value="1"/>
</dbReference>
<dbReference type="GO" id="GO:0050482">
    <property type="term" value="P:arachidonate secretion"/>
    <property type="evidence" value="ECO:0007669"/>
    <property type="project" value="InterPro"/>
</dbReference>
<name>A0AAV1K7K7_9NEOP</name>
<keyword evidence="11" id="KW-1185">Reference proteome</keyword>
<dbReference type="InterPro" id="IPR033113">
    <property type="entry name" value="PLA2_histidine"/>
</dbReference>
<dbReference type="PANTHER" id="PTHR11716:SF107">
    <property type="entry name" value="PHOSPHOLIPASE A2"/>
    <property type="match status" value="1"/>
</dbReference>
<feature type="disulfide bond" evidence="6">
    <location>
        <begin position="236"/>
        <end position="256"/>
    </location>
</feature>
<dbReference type="PANTHER" id="PTHR11716">
    <property type="entry name" value="PHOSPHOLIPASE A2 FAMILY MEMBER"/>
    <property type="match status" value="1"/>
</dbReference>
<comment type="caution">
    <text evidence="10">The sequence shown here is derived from an EMBL/GenBank/DDBJ whole genome shotgun (WGS) entry which is preliminary data.</text>
</comment>
<dbReference type="Pfam" id="PF00068">
    <property type="entry name" value="Phospholip_A2_1"/>
    <property type="match status" value="1"/>
</dbReference>
<evidence type="ECO:0000313" key="11">
    <source>
        <dbReference type="Proteomes" id="UP001314205"/>
    </source>
</evidence>
<dbReference type="GO" id="GO:0004623">
    <property type="term" value="F:phospholipase A2 activity"/>
    <property type="evidence" value="ECO:0007669"/>
    <property type="project" value="UniProtKB-EC"/>
</dbReference>
<dbReference type="Proteomes" id="UP001314205">
    <property type="component" value="Unassembled WGS sequence"/>
</dbReference>
<dbReference type="PROSITE" id="PS00119">
    <property type="entry name" value="PA2_ASP"/>
    <property type="match status" value="1"/>
</dbReference>
<evidence type="ECO:0000256" key="1">
    <source>
        <dbReference type="ARBA" id="ARBA00004613"/>
    </source>
</evidence>
<feature type="disulfide bond" evidence="6">
    <location>
        <begin position="202"/>
        <end position="265"/>
    </location>
</feature>
<evidence type="ECO:0000256" key="7">
    <source>
        <dbReference type="RuleBase" id="RU003654"/>
    </source>
</evidence>
<dbReference type="InterPro" id="IPR001211">
    <property type="entry name" value="PLA2"/>
</dbReference>
<dbReference type="SUPFAM" id="SSF48619">
    <property type="entry name" value="Phospholipase A2, PLA2"/>
    <property type="match status" value="1"/>
</dbReference>
<accession>A0AAV1K7K7</accession>
<sequence>MQWTNNLNLAYSRDDKKVFKKHTSRHKLCISVYISLTVLFVPSIFCDDWSSYLTYEEIYNNTNYAQIRETGAPYNKLPKYNFNSNYKSSQTHHNVEEAKDSDVGEYNFREQNGPLAKEQLLVGFSHSPYRYSVPEADYLKGVRDIDPNRYTNKNENRGKRGVLHLYNMILCATGCEPLAYKGYGCYCGFLGSGRPTDGIDNCCRLHDECYENIYCPFFTVYFQPYYWKCYRNRPLCALENYQTRNQFINGCAARLCECDRKFAMCVKKYSCPRGRALCHSSPLRLLQNILMFR</sequence>
<dbReference type="GO" id="GO:0005576">
    <property type="term" value="C:extracellular region"/>
    <property type="evidence" value="ECO:0007669"/>
    <property type="project" value="UniProtKB-SubCell"/>
</dbReference>
<feature type="binding site" evidence="5">
    <location>
        <position position="186"/>
    </location>
    <ligand>
        <name>Ca(2+)</name>
        <dbReference type="ChEBI" id="CHEBI:29108"/>
    </ligand>
</feature>
<feature type="domain" description="Phospholipase A2-like central" evidence="9">
    <location>
        <begin position="161"/>
        <end position="287"/>
    </location>
</feature>
<keyword evidence="5" id="KW-0479">Metal-binding</keyword>
<proteinExistence type="inferred from homology"/>